<feature type="transmembrane region" description="Helical" evidence="1">
    <location>
        <begin position="83"/>
        <end position="104"/>
    </location>
</feature>
<accession>A0ABU0YI87</accession>
<keyword evidence="1" id="KW-0472">Membrane</keyword>
<gene>
    <name evidence="2" type="ORF">Q8A70_07115</name>
</gene>
<feature type="transmembrane region" description="Helical" evidence="1">
    <location>
        <begin position="12"/>
        <end position="31"/>
    </location>
</feature>
<dbReference type="Pfam" id="PF10027">
    <property type="entry name" value="DUF2269"/>
    <property type="match status" value="1"/>
</dbReference>
<protein>
    <submittedName>
        <fullName evidence="2">DUF2269 domain-containing protein</fullName>
    </submittedName>
</protein>
<proteinExistence type="predicted"/>
<evidence type="ECO:0000256" key="1">
    <source>
        <dbReference type="SAM" id="Phobius"/>
    </source>
</evidence>
<name>A0ABU0YI87_9PROT</name>
<organism evidence="2 3">
    <name type="scientific">Dongia sedimenti</name>
    <dbReference type="NCBI Taxonomy" id="3064282"/>
    <lineage>
        <taxon>Bacteria</taxon>
        <taxon>Pseudomonadati</taxon>
        <taxon>Pseudomonadota</taxon>
        <taxon>Alphaproteobacteria</taxon>
        <taxon>Rhodospirillales</taxon>
        <taxon>Dongiaceae</taxon>
        <taxon>Dongia</taxon>
    </lineage>
</organism>
<feature type="transmembrane region" description="Helical" evidence="1">
    <location>
        <begin position="131"/>
        <end position="152"/>
    </location>
</feature>
<sequence length="157" mass="17472">MIGAYEIVKWLHVLSSTVLFGTGLGTAYYMLRAWRSGKAPLAASVGRMVVEADWMFTLTAGFVQPATGIAMILMAGWDPWSGWLLATYVLYAIALACWAPVVVLQIKATRIAQRLPEGASLPPRYHRLMRVWFLLGWPAFFSLMAIFLLMIAKPAIH</sequence>
<keyword evidence="1" id="KW-1133">Transmembrane helix</keyword>
<dbReference type="Proteomes" id="UP001230156">
    <property type="component" value="Unassembled WGS sequence"/>
</dbReference>
<evidence type="ECO:0000313" key="2">
    <source>
        <dbReference type="EMBL" id="MDQ7247430.1"/>
    </source>
</evidence>
<feature type="transmembrane region" description="Helical" evidence="1">
    <location>
        <begin position="52"/>
        <end position="77"/>
    </location>
</feature>
<comment type="caution">
    <text evidence="2">The sequence shown here is derived from an EMBL/GenBank/DDBJ whole genome shotgun (WGS) entry which is preliminary data.</text>
</comment>
<dbReference type="InterPro" id="IPR018729">
    <property type="entry name" value="DUF2269_transmembrane"/>
</dbReference>
<dbReference type="EMBL" id="JAUYVI010000002">
    <property type="protein sequence ID" value="MDQ7247430.1"/>
    <property type="molecule type" value="Genomic_DNA"/>
</dbReference>
<reference evidence="3" key="1">
    <citation type="submission" date="2023-08" db="EMBL/GenBank/DDBJ databases">
        <title>Rhodospirillaceae gen. nov., a novel taxon isolated from the Yangtze River Yuezi River estuary sludge.</title>
        <authorList>
            <person name="Ruan L."/>
        </authorList>
    </citation>
    <scope>NUCLEOTIDE SEQUENCE [LARGE SCALE GENOMIC DNA]</scope>
    <source>
        <strain evidence="3">R-7</strain>
    </source>
</reference>
<dbReference type="RefSeq" id="WP_379954831.1">
    <property type="nucleotide sequence ID" value="NZ_JAUYVI010000002.1"/>
</dbReference>
<keyword evidence="1" id="KW-0812">Transmembrane</keyword>
<keyword evidence="3" id="KW-1185">Reference proteome</keyword>
<evidence type="ECO:0000313" key="3">
    <source>
        <dbReference type="Proteomes" id="UP001230156"/>
    </source>
</evidence>